<name>A0A9X2PAN2_9HYPH</name>
<dbReference type="EMBL" id="JANTHZ010000003">
    <property type="protein sequence ID" value="MCS0495297.1"/>
    <property type="molecule type" value="Genomic_DNA"/>
</dbReference>
<keyword evidence="2" id="KW-0677">Repeat</keyword>
<feature type="region of interest" description="Disordered" evidence="5">
    <location>
        <begin position="251"/>
        <end position="271"/>
    </location>
</feature>
<evidence type="ECO:0000256" key="3">
    <source>
        <dbReference type="ARBA" id="ARBA00022741"/>
    </source>
</evidence>
<dbReference type="GO" id="GO:0016887">
    <property type="term" value="F:ATP hydrolysis activity"/>
    <property type="evidence" value="ECO:0007669"/>
    <property type="project" value="InterPro"/>
</dbReference>
<sequence length="525" mass="55441">MASIDLSGLSWTAPDGNSLFTDLDLSFGPERTGVVGRNGTGKSSLLRLIAGDIAPQVGAVRANGRIGRLSQMAQVDPGMTIADLFGASGALALAHRAMAGEATIDELPDVDWGLEERLAAVLTRMNLPADAAVPLARLSGGQRTRAGIAAAIFGNPDFLLLDEPTNNLDRAGRLLVIDLVSGWRSGAIIVSHDRELLDHVDTIVELTSLGVARYGGNWSAYRIRKATERAAAEHDLAHAEKQVAETHRKAQLAAERSDRRKANATRKGARGDLPRIVVGGRKNNAEASRASGLRLIEHQRTRAAESASTARSRLEVLQTMSVKLPSTGLPASRQVLNLDDVTGGYRAANPIIRHFSLSMTGPERVALVGPNGSGKTTLLKLIIGSLLPTAGHVTVSVALAMLDQSVGMLDPSATLRDNFLQLNPGTGENACRAALANFEFRAEAANQLASVLSGGQLLRAGLACVLGGVFPPSLLILDEPTNHLDIESTAAVERSLLTYDGALLVVSHDEAFLGKIGIERRISLG</sequence>
<dbReference type="Proteomes" id="UP001151088">
    <property type="component" value="Unassembled WGS sequence"/>
</dbReference>
<dbReference type="InterPro" id="IPR017871">
    <property type="entry name" value="ABC_transporter-like_CS"/>
</dbReference>
<dbReference type="InterPro" id="IPR027417">
    <property type="entry name" value="P-loop_NTPase"/>
</dbReference>
<accession>A0A9X2PAN2</accession>
<dbReference type="InterPro" id="IPR050611">
    <property type="entry name" value="ABCF"/>
</dbReference>
<dbReference type="SUPFAM" id="SSF52540">
    <property type="entry name" value="P-loop containing nucleoside triphosphate hydrolases"/>
    <property type="match status" value="2"/>
</dbReference>
<protein>
    <submittedName>
        <fullName evidence="7">ATP-binding cassette domain-containing protein</fullName>
    </submittedName>
</protein>
<evidence type="ECO:0000313" key="7">
    <source>
        <dbReference type="EMBL" id="MCS0495297.1"/>
    </source>
</evidence>
<comment type="similarity">
    <text evidence="1">Belongs to the ABC transporter superfamily.</text>
</comment>
<dbReference type="PROSITE" id="PS50893">
    <property type="entry name" value="ABC_TRANSPORTER_2"/>
    <property type="match status" value="2"/>
</dbReference>
<reference evidence="7" key="1">
    <citation type="submission" date="2022-08" db="EMBL/GenBank/DDBJ databases">
        <authorList>
            <person name="Li F."/>
        </authorList>
    </citation>
    <scope>NUCLEOTIDE SEQUENCE</scope>
    <source>
        <strain evidence="7">MQZ15Z-1</strain>
    </source>
</reference>
<dbReference type="PANTHER" id="PTHR19211">
    <property type="entry name" value="ATP-BINDING TRANSPORT PROTEIN-RELATED"/>
    <property type="match status" value="1"/>
</dbReference>
<dbReference type="CDD" id="cd03221">
    <property type="entry name" value="ABCF_EF-3"/>
    <property type="match status" value="2"/>
</dbReference>
<evidence type="ECO:0000256" key="5">
    <source>
        <dbReference type="SAM" id="MobiDB-lite"/>
    </source>
</evidence>
<dbReference type="InterPro" id="IPR003593">
    <property type="entry name" value="AAA+_ATPase"/>
</dbReference>
<evidence type="ECO:0000313" key="8">
    <source>
        <dbReference type="Proteomes" id="UP001151088"/>
    </source>
</evidence>
<feature type="domain" description="ABC transporter" evidence="6">
    <location>
        <begin position="4"/>
        <end position="234"/>
    </location>
</feature>
<dbReference type="SMART" id="SM00382">
    <property type="entry name" value="AAA"/>
    <property type="match status" value="2"/>
</dbReference>
<keyword evidence="4 7" id="KW-0067">ATP-binding</keyword>
<evidence type="ECO:0000259" key="6">
    <source>
        <dbReference type="PROSITE" id="PS50893"/>
    </source>
</evidence>
<dbReference type="PROSITE" id="PS00211">
    <property type="entry name" value="ABC_TRANSPORTER_1"/>
    <property type="match status" value="1"/>
</dbReference>
<evidence type="ECO:0000256" key="1">
    <source>
        <dbReference type="ARBA" id="ARBA00005417"/>
    </source>
</evidence>
<dbReference type="GO" id="GO:0005524">
    <property type="term" value="F:ATP binding"/>
    <property type="evidence" value="ECO:0007669"/>
    <property type="project" value="UniProtKB-KW"/>
</dbReference>
<proteinExistence type="inferred from homology"/>
<organism evidence="7 8">
    <name type="scientific">Ancylobacter mangrovi</name>
    <dbReference type="NCBI Taxonomy" id="2972472"/>
    <lineage>
        <taxon>Bacteria</taxon>
        <taxon>Pseudomonadati</taxon>
        <taxon>Pseudomonadota</taxon>
        <taxon>Alphaproteobacteria</taxon>
        <taxon>Hyphomicrobiales</taxon>
        <taxon>Xanthobacteraceae</taxon>
        <taxon>Ancylobacter</taxon>
    </lineage>
</organism>
<keyword evidence="8" id="KW-1185">Reference proteome</keyword>
<dbReference type="PANTHER" id="PTHR19211:SF6">
    <property type="entry name" value="BLL7188 PROTEIN"/>
    <property type="match status" value="1"/>
</dbReference>
<dbReference type="AlphaFoldDB" id="A0A9X2PAN2"/>
<dbReference type="Pfam" id="PF00005">
    <property type="entry name" value="ABC_tran"/>
    <property type="match status" value="2"/>
</dbReference>
<comment type="caution">
    <text evidence="7">The sequence shown here is derived from an EMBL/GenBank/DDBJ whole genome shotgun (WGS) entry which is preliminary data.</text>
</comment>
<dbReference type="InterPro" id="IPR003439">
    <property type="entry name" value="ABC_transporter-like_ATP-bd"/>
</dbReference>
<dbReference type="FunFam" id="3.40.50.300:FF:001320">
    <property type="entry name" value="Heme ABC transporter ATP-binding protein"/>
    <property type="match status" value="1"/>
</dbReference>
<evidence type="ECO:0000256" key="2">
    <source>
        <dbReference type="ARBA" id="ARBA00022737"/>
    </source>
</evidence>
<dbReference type="RefSeq" id="WP_258732392.1">
    <property type="nucleotide sequence ID" value="NZ_JANTHZ010000003.1"/>
</dbReference>
<keyword evidence="3" id="KW-0547">Nucleotide-binding</keyword>
<feature type="domain" description="ABC transporter" evidence="6">
    <location>
        <begin position="336"/>
        <end position="525"/>
    </location>
</feature>
<dbReference type="Gene3D" id="3.40.50.300">
    <property type="entry name" value="P-loop containing nucleotide triphosphate hydrolases"/>
    <property type="match status" value="2"/>
</dbReference>
<gene>
    <name evidence="7" type="ORF">NVS89_09320</name>
</gene>
<evidence type="ECO:0000256" key="4">
    <source>
        <dbReference type="ARBA" id="ARBA00022840"/>
    </source>
</evidence>